<keyword evidence="8 12" id="KW-0175">Coiled coil</keyword>
<feature type="compositionally biased region" description="Basic and acidic residues" evidence="13">
    <location>
        <begin position="8"/>
        <end position="24"/>
    </location>
</feature>
<organism evidence="16">
    <name type="scientific">Octopus bimaculoides</name>
    <name type="common">California two-spotted octopus</name>
    <dbReference type="NCBI Taxonomy" id="37653"/>
    <lineage>
        <taxon>Eukaryota</taxon>
        <taxon>Metazoa</taxon>
        <taxon>Spiralia</taxon>
        <taxon>Lophotrochozoa</taxon>
        <taxon>Mollusca</taxon>
        <taxon>Cephalopoda</taxon>
        <taxon>Coleoidea</taxon>
        <taxon>Octopodiformes</taxon>
        <taxon>Octopoda</taxon>
        <taxon>Incirrata</taxon>
        <taxon>Octopodidae</taxon>
        <taxon>Octopus</taxon>
    </lineage>
</organism>
<keyword evidence="5" id="KW-0547">Nucleotide-binding</keyword>
<evidence type="ECO:0000256" key="11">
    <source>
        <dbReference type="ARBA" id="ARBA00023242"/>
    </source>
</evidence>
<keyword evidence="4" id="KW-0158">Chromosome</keyword>
<keyword evidence="6" id="KW-0227">DNA damage</keyword>
<evidence type="ECO:0000256" key="1">
    <source>
        <dbReference type="ARBA" id="ARBA00004123"/>
    </source>
</evidence>
<dbReference type="STRING" id="37653.A0A0L8H493"/>
<evidence type="ECO:0000256" key="13">
    <source>
        <dbReference type="SAM" id="MobiDB-lite"/>
    </source>
</evidence>
<feature type="region of interest" description="Disordered" evidence="13">
    <location>
        <begin position="1"/>
        <end position="55"/>
    </location>
</feature>
<comment type="similarity">
    <text evidence="3">Belongs to the SMC family. SMC6 subfamily.</text>
</comment>
<evidence type="ECO:0000259" key="14">
    <source>
        <dbReference type="Pfam" id="PF06470"/>
    </source>
</evidence>
<dbReference type="Gene3D" id="3.40.50.300">
    <property type="entry name" value="P-loop containing nucleotide triphosphate hydrolases"/>
    <property type="match status" value="2"/>
</dbReference>
<dbReference type="PANTHER" id="PTHR19306:SF6">
    <property type="entry name" value="STRUCTURAL MAINTENANCE OF CHROMOSOMES PROTEIN 6"/>
    <property type="match status" value="1"/>
</dbReference>
<feature type="domain" description="Rad50/SbcC-type AAA" evidence="15">
    <location>
        <begin position="70"/>
        <end position="292"/>
    </location>
</feature>
<dbReference type="EMBL" id="KQ419425">
    <property type="protein sequence ID" value="KOF83590.1"/>
    <property type="molecule type" value="Genomic_DNA"/>
</dbReference>
<dbReference type="InterPro" id="IPR027417">
    <property type="entry name" value="P-loop_NTPase"/>
</dbReference>
<name>A0A0L8H493_OCTBM</name>
<evidence type="ECO:0000256" key="4">
    <source>
        <dbReference type="ARBA" id="ARBA00022454"/>
    </source>
</evidence>
<proteinExistence type="inferred from homology"/>
<feature type="coiled-coil region" evidence="12">
    <location>
        <begin position="235"/>
        <end position="276"/>
    </location>
</feature>
<keyword evidence="7" id="KW-0067">ATP-binding</keyword>
<dbReference type="PANTHER" id="PTHR19306">
    <property type="entry name" value="STRUCTURAL MAINTENANCE OF CHROMOSOMES 5,6 SMC5, SMC6"/>
    <property type="match status" value="1"/>
</dbReference>
<keyword evidence="9" id="KW-0233">DNA recombination</keyword>
<dbReference type="AlphaFoldDB" id="A0A0L8H493"/>
<dbReference type="KEGG" id="obi:106873121"/>
<feature type="coiled-coil region" evidence="12">
    <location>
        <begin position="330"/>
        <end position="464"/>
    </location>
</feature>
<gene>
    <name evidence="16" type="ORF">OCBIM_22023534mg</name>
</gene>
<dbReference type="GO" id="GO:0035861">
    <property type="term" value="C:site of double-strand break"/>
    <property type="evidence" value="ECO:0007669"/>
    <property type="project" value="TreeGrafter"/>
</dbReference>
<dbReference type="GO" id="GO:0000724">
    <property type="term" value="P:double-strand break repair via homologous recombination"/>
    <property type="evidence" value="ECO:0007669"/>
    <property type="project" value="TreeGrafter"/>
</dbReference>
<dbReference type="GO" id="GO:0005524">
    <property type="term" value="F:ATP binding"/>
    <property type="evidence" value="ECO:0007669"/>
    <property type="project" value="UniProtKB-KW"/>
</dbReference>
<evidence type="ECO:0000256" key="2">
    <source>
        <dbReference type="ARBA" id="ARBA00004286"/>
    </source>
</evidence>
<evidence type="ECO:0000256" key="12">
    <source>
        <dbReference type="SAM" id="Coils"/>
    </source>
</evidence>
<dbReference type="InterPro" id="IPR036277">
    <property type="entry name" value="SMC_hinge_sf"/>
</dbReference>
<dbReference type="Pfam" id="PF06470">
    <property type="entry name" value="SMC_hinge"/>
    <property type="match status" value="1"/>
</dbReference>
<feature type="domain" description="SMC hinge" evidence="14">
    <location>
        <begin position="525"/>
        <end position="641"/>
    </location>
</feature>
<accession>A0A0L8H493</accession>
<evidence type="ECO:0000256" key="3">
    <source>
        <dbReference type="ARBA" id="ARBA00006793"/>
    </source>
</evidence>
<dbReference type="InterPro" id="IPR010935">
    <property type="entry name" value="SMC_hinge"/>
</dbReference>
<dbReference type="OMA" id="MCHDHFY"/>
<comment type="subcellular location">
    <subcellularLocation>
        <location evidence="2">Chromosome</location>
    </subcellularLocation>
    <subcellularLocation>
        <location evidence="1">Nucleus</location>
    </subcellularLocation>
</comment>
<feature type="coiled-coil region" evidence="12">
    <location>
        <begin position="731"/>
        <end position="821"/>
    </location>
</feature>
<dbReference type="GO" id="GO:0030915">
    <property type="term" value="C:Smc5-Smc6 complex"/>
    <property type="evidence" value="ECO:0007669"/>
    <property type="project" value="TreeGrafter"/>
</dbReference>
<protein>
    <submittedName>
        <fullName evidence="16">Uncharacterized protein</fullName>
    </submittedName>
</protein>
<dbReference type="GO" id="GO:0003684">
    <property type="term" value="F:damaged DNA binding"/>
    <property type="evidence" value="ECO:0007669"/>
    <property type="project" value="TreeGrafter"/>
</dbReference>
<dbReference type="SUPFAM" id="SSF75553">
    <property type="entry name" value="Smc hinge domain"/>
    <property type="match status" value="1"/>
</dbReference>
<dbReference type="OrthoDB" id="10072614at2759"/>
<evidence type="ECO:0000313" key="16">
    <source>
        <dbReference type="EMBL" id="KOF83590.1"/>
    </source>
</evidence>
<dbReference type="GO" id="GO:0051276">
    <property type="term" value="P:chromosome organization"/>
    <property type="evidence" value="ECO:0007669"/>
    <property type="project" value="InterPro"/>
</dbReference>
<reference evidence="16" key="1">
    <citation type="submission" date="2015-07" db="EMBL/GenBank/DDBJ databases">
        <title>MeaNS - Measles Nucleotide Surveillance Program.</title>
        <authorList>
            <person name="Tran T."/>
            <person name="Druce J."/>
        </authorList>
    </citation>
    <scope>NUCLEOTIDE SEQUENCE</scope>
    <source>
        <strain evidence="16">UCB-OBI-ISO-001</strain>
        <tissue evidence="16">Gonad</tissue>
    </source>
</reference>
<keyword evidence="11" id="KW-0539">Nucleus</keyword>
<evidence type="ECO:0000256" key="8">
    <source>
        <dbReference type="ARBA" id="ARBA00023054"/>
    </source>
</evidence>
<evidence type="ECO:0000256" key="7">
    <source>
        <dbReference type="ARBA" id="ARBA00022840"/>
    </source>
</evidence>
<dbReference type="SUPFAM" id="SSF52540">
    <property type="entry name" value="P-loop containing nucleoside triphosphate hydrolases"/>
    <property type="match status" value="2"/>
</dbReference>
<dbReference type="Pfam" id="PF13476">
    <property type="entry name" value="AAA_23"/>
    <property type="match status" value="1"/>
</dbReference>
<evidence type="ECO:0000259" key="15">
    <source>
        <dbReference type="Pfam" id="PF13476"/>
    </source>
</evidence>
<dbReference type="Gene3D" id="1.10.287.1490">
    <property type="match status" value="1"/>
</dbReference>
<sequence length="1116" mass="129618">MPKRQRNDKHSQGDGRNGNDETSTRKKLRPSTLSDDEDVSDDSNSHTSQNPDFLYQPTMGEQCQIGYIQKIILKNFMCHHKLEVKFGPHVNFIIGRNGSGKSAVVSAIIVGLGGKASATSRSNSVKSFIKNGKQSAEIIIHLSNEGADAFKPDLFGNQIVIERKLCRDGVNGYRIKSSNGQIISTKREDLRNVLDSFNILVDNPVVILNQEISRSFLQSKNASDKYRFFLQATQLAQIQADYDEMKVQKNSAKEILAKKEESFPELESEVKEWEKKYKAFSALEHQKEKIKALKSEMAWSLVIEKESHLAPHLREKTAEEARLPKFQQKVTESNIKLQKTKEKVEDLKNKSKDLVTKEKSLLPELKKGKEKLNNSKATLRSKGIEIKKVENSIRNLEREAEQVKERIHEIKNSDVQQNYEVEKQRRETKIKGLKSRIEEYEKQKHKFENQVETFQEDISKYKDEKSRFDTELRNIKRSIDYNQRELDNLKLSVKDNLRKYGSHIPDIMAHIEMDFKRKRFHRKPVGPLGEWIKVKDPRWALAIEVCLKSLITAFCVHDHDDCSQLEKIFREVSPKSKPPSFIISQFQSHLYDVSKNTPKNCPYPTILDMLDIKKAVVGNCLIDQRTIENIILIEDATEARKFMRRHSLQFIKEAFTLEGDQIFPEPNYRYYSSNSNHSQYLSANMGDVITNCENQLKSKLDEQSFMQERMSNICSLMNSKLQEERKASNEIKKLCGALRKLNLEIEELQILDDIEPIDVMALEEEYKKITSSLSKHKESYAEEKEKYKKIQSETSELDRVFSEKEQQLRSLTSQLEIIREEEARLLTDHAEAKSYNTHYEKKFDEQQKKISQKIAIIEKINTEIKADEEKACLICPDRINTRRTTQNIQSEITEINKRVEATERRQGDCDFTTRRYHETKEALRKIRKEVGSLKNFLNHLEQVMEVRDKAYKSCRQVIALRMKQVFIVFLHSRNYMGQLNFDHDKGLLEITVNPTNSDGKSCKDVKSLSGGERSFATVCFILALWCGTESPFRCLDEFDVFMDMVNRRICMDMMLQVAKEQRARQFIFLTPQDMSHLNYPMSRIFRMPDPIRMKGGQKTLNLQPAANEDDEDEEAA</sequence>
<dbReference type="GO" id="GO:0003697">
    <property type="term" value="F:single-stranded DNA binding"/>
    <property type="evidence" value="ECO:0007669"/>
    <property type="project" value="TreeGrafter"/>
</dbReference>
<keyword evidence="10" id="KW-0234">DNA repair</keyword>
<evidence type="ECO:0000256" key="5">
    <source>
        <dbReference type="ARBA" id="ARBA00022741"/>
    </source>
</evidence>
<dbReference type="InterPro" id="IPR038729">
    <property type="entry name" value="Rad50/SbcC_AAA"/>
</dbReference>
<dbReference type="GO" id="GO:0005634">
    <property type="term" value="C:nucleus"/>
    <property type="evidence" value="ECO:0007669"/>
    <property type="project" value="UniProtKB-SubCell"/>
</dbReference>
<dbReference type="GO" id="GO:0016887">
    <property type="term" value="F:ATP hydrolysis activity"/>
    <property type="evidence" value="ECO:0007669"/>
    <property type="project" value="InterPro"/>
</dbReference>
<evidence type="ECO:0000256" key="6">
    <source>
        <dbReference type="ARBA" id="ARBA00022763"/>
    </source>
</evidence>
<evidence type="ECO:0000256" key="9">
    <source>
        <dbReference type="ARBA" id="ARBA00023172"/>
    </source>
</evidence>
<evidence type="ECO:0000256" key="10">
    <source>
        <dbReference type="ARBA" id="ARBA00023204"/>
    </source>
</evidence>